<dbReference type="GO" id="GO:0008408">
    <property type="term" value="F:3'-5' exonuclease activity"/>
    <property type="evidence" value="ECO:0007669"/>
    <property type="project" value="InterPro"/>
</dbReference>
<dbReference type="EC" id="2.7.7.7" evidence="3 13"/>
<dbReference type="InterPro" id="IPR029460">
    <property type="entry name" value="DNAPol_HHH"/>
</dbReference>
<dbReference type="GO" id="GO:0006281">
    <property type="term" value="P:DNA repair"/>
    <property type="evidence" value="ECO:0007669"/>
    <property type="project" value="UniProtKB-UniRule"/>
</dbReference>
<dbReference type="NCBIfam" id="TIGR00594">
    <property type="entry name" value="polc"/>
    <property type="match status" value="1"/>
</dbReference>
<keyword evidence="10 13" id="KW-0239">DNA-directed DNA polymerase</keyword>
<comment type="similarity">
    <text evidence="2 13">Belongs to the DNA polymerase type-C family. DnaE2 subfamily.</text>
</comment>
<dbReference type="Pfam" id="PF07733">
    <property type="entry name" value="DNA_pol3_alpha"/>
    <property type="match status" value="1"/>
</dbReference>
<dbReference type="GO" id="GO:0003887">
    <property type="term" value="F:DNA-directed DNA polymerase activity"/>
    <property type="evidence" value="ECO:0007669"/>
    <property type="project" value="UniProtKB-UniRule"/>
</dbReference>
<keyword evidence="7 13" id="KW-0548">Nucleotidyltransferase</keyword>
<dbReference type="InterPro" id="IPR011708">
    <property type="entry name" value="DNA_pol3_alpha_NTPase_dom"/>
</dbReference>
<comment type="catalytic activity">
    <reaction evidence="12 13">
        <text>DNA(n) + a 2'-deoxyribonucleoside 5'-triphosphate = DNA(n+1) + diphosphate</text>
        <dbReference type="Rhea" id="RHEA:22508"/>
        <dbReference type="Rhea" id="RHEA-COMP:17339"/>
        <dbReference type="Rhea" id="RHEA-COMP:17340"/>
        <dbReference type="ChEBI" id="CHEBI:33019"/>
        <dbReference type="ChEBI" id="CHEBI:61560"/>
        <dbReference type="ChEBI" id="CHEBI:173112"/>
        <dbReference type="EC" id="2.7.7.7"/>
    </reaction>
</comment>
<gene>
    <name evidence="13 15" type="primary">dnaE2</name>
    <name evidence="15" type="ORF">MACH26_00340</name>
</gene>
<dbReference type="Proteomes" id="UP001333710">
    <property type="component" value="Chromosome"/>
</dbReference>
<dbReference type="Pfam" id="PF14579">
    <property type="entry name" value="HHH_6"/>
    <property type="match status" value="1"/>
</dbReference>
<dbReference type="Pfam" id="PF17657">
    <property type="entry name" value="DNA_pol3_finger"/>
    <property type="match status" value="1"/>
</dbReference>
<dbReference type="InterPro" id="IPR023073">
    <property type="entry name" value="DnaE2"/>
</dbReference>
<dbReference type="KEGG" id="pmaw:MACH26_00340"/>
<dbReference type="InterPro" id="IPR004805">
    <property type="entry name" value="DnaE2/DnaE/PolC"/>
</dbReference>
<dbReference type="InterPro" id="IPR003141">
    <property type="entry name" value="Pol/His_phosphatase_N"/>
</dbReference>
<dbReference type="GO" id="GO:0003676">
    <property type="term" value="F:nucleic acid binding"/>
    <property type="evidence" value="ECO:0007669"/>
    <property type="project" value="InterPro"/>
</dbReference>
<dbReference type="Pfam" id="PF01336">
    <property type="entry name" value="tRNA_anti-codon"/>
    <property type="match status" value="1"/>
</dbReference>
<evidence type="ECO:0000256" key="5">
    <source>
        <dbReference type="ARBA" id="ARBA00022490"/>
    </source>
</evidence>
<protein>
    <recommendedName>
        <fullName evidence="4 13">Error-prone DNA polymerase</fullName>
        <ecNumber evidence="3 13">2.7.7.7</ecNumber>
    </recommendedName>
</protein>
<keyword evidence="6 13" id="KW-0808">Transferase</keyword>
<dbReference type="PANTHER" id="PTHR32294">
    <property type="entry name" value="DNA POLYMERASE III SUBUNIT ALPHA"/>
    <property type="match status" value="1"/>
</dbReference>
<dbReference type="InterPro" id="IPR040982">
    <property type="entry name" value="DNA_pol3_finger"/>
</dbReference>
<evidence type="ECO:0000256" key="2">
    <source>
        <dbReference type="ARBA" id="ARBA00007391"/>
    </source>
</evidence>
<dbReference type="CDD" id="cd04485">
    <property type="entry name" value="DnaE_OBF"/>
    <property type="match status" value="1"/>
</dbReference>
<dbReference type="InterPro" id="IPR004365">
    <property type="entry name" value="NA-bd_OB_tRNA"/>
</dbReference>
<dbReference type="NCBIfam" id="NF004225">
    <property type="entry name" value="PRK05672.1"/>
    <property type="match status" value="1"/>
</dbReference>
<comment type="subcellular location">
    <subcellularLocation>
        <location evidence="1 13">Cytoplasm</location>
    </subcellularLocation>
</comment>
<feature type="domain" description="Polymerase/histidinol phosphatase N-terminal" evidence="14">
    <location>
        <begin position="4"/>
        <end position="73"/>
    </location>
</feature>
<keyword evidence="16" id="KW-1185">Reference proteome</keyword>
<keyword evidence="9 13" id="KW-0227">DNA damage</keyword>
<evidence type="ECO:0000256" key="12">
    <source>
        <dbReference type="ARBA" id="ARBA00049244"/>
    </source>
</evidence>
<dbReference type="GO" id="GO:0005737">
    <property type="term" value="C:cytoplasm"/>
    <property type="evidence" value="ECO:0007669"/>
    <property type="project" value="UniProtKB-SubCell"/>
</dbReference>
<dbReference type="HAMAP" id="MF_01902">
    <property type="entry name" value="DNApol_error_prone"/>
    <property type="match status" value="1"/>
</dbReference>
<keyword evidence="11 13" id="KW-0234">DNA repair</keyword>
<dbReference type="Gene3D" id="3.20.20.140">
    <property type="entry name" value="Metal-dependent hydrolases"/>
    <property type="match status" value="1"/>
</dbReference>
<proteinExistence type="inferred from homology"/>
<evidence type="ECO:0000256" key="7">
    <source>
        <dbReference type="ARBA" id="ARBA00022695"/>
    </source>
</evidence>
<evidence type="ECO:0000313" key="15">
    <source>
        <dbReference type="EMBL" id="BDX04513.1"/>
    </source>
</evidence>
<evidence type="ECO:0000256" key="8">
    <source>
        <dbReference type="ARBA" id="ARBA00022705"/>
    </source>
</evidence>
<dbReference type="SUPFAM" id="SSF89550">
    <property type="entry name" value="PHP domain-like"/>
    <property type="match status" value="1"/>
</dbReference>
<organism evidence="15 16">
    <name type="scientific">Planctobacterium marinum</name>
    <dbReference type="NCBI Taxonomy" id="1631968"/>
    <lineage>
        <taxon>Bacteria</taxon>
        <taxon>Pseudomonadati</taxon>
        <taxon>Pseudomonadota</taxon>
        <taxon>Gammaproteobacteria</taxon>
        <taxon>Alteromonadales</taxon>
        <taxon>Alteromonadaceae</taxon>
        <taxon>Planctobacterium</taxon>
    </lineage>
</organism>
<comment type="function">
    <text evidence="13">DNA polymerase involved in damage-induced mutagenesis and translesion synthesis (TLS). It is not the major replicative DNA polymerase.</text>
</comment>
<evidence type="ECO:0000256" key="3">
    <source>
        <dbReference type="ARBA" id="ARBA00012417"/>
    </source>
</evidence>
<evidence type="ECO:0000259" key="14">
    <source>
        <dbReference type="SMART" id="SM00481"/>
    </source>
</evidence>
<dbReference type="GO" id="GO:0006260">
    <property type="term" value="P:DNA replication"/>
    <property type="evidence" value="ECO:0007669"/>
    <property type="project" value="UniProtKB-KW"/>
</dbReference>
<accession>A0AA48HRI0</accession>
<dbReference type="AlphaFoldDB" id="A0AA48HRI0"/>
<dbReference type="Pfam" id="PF02811">
    <property type="entry name" value="PHP"/>
    <property type="match status" value="1"/>
</dbReference>
<dbReference type="CDD" id="cd07434">
    <property type="entry name" value="PHP_PolIIIA_DnaE2"/>
    <property type="match status" value="1"/>
</dbReference>
<evidence type="ECO:0000256" key="11">
    <source>
        <dbReference type="ARBA" id="ARBA00023204"/>
    </source>
</evidence>
<dbReference type="Gene3D" id="1.10.150.870">
    <property type="match status" value="1"/>
</dbReference>
<evidence type="ECO:0000313" key="16">
    <source>
        <dbReference type="Proteomes" id="UP001333710"/>
    </source>
</evidence>
<evidence type="ECO:0000256" key="13">
    <source>
        <dbReference type="HAMAP-Rule" id="MF_01902"/>
    </source>
</evidence>
<evidence type="ECO:0000256" key="10">
    <source>
        <dbReference type="ARBA" id="ARBA00022932"/>
    </source>
</evidence>
<evidence type="ECO:0000256" key="9">
    <source>
        <dbReference type="ARBA" id="ARBA00022763"/>
    </source>
</evidence>
<sequence>MSYAELFCQSNFSFLSGASHPEELIQRAHFLRYQALAITDECSVAGIVRAYSEQQKHDLPIKLIVGSYFRFQDELQLVLLCPHKEAYSELCRIITNARRRSPKGEYQLQEWDLKTCQHCLVLWLPHGDRETDKHWAEWLKKHYKQRLWLGVQRHLKANEQDYLAHCKQLANQWHIPISACGGVLMHEAERLPLQHIVSAIKAGTPVAQLGRNLLSNAERCLRPMDKIRSLFPSEWIEASTHIAQRCSFSPQELKYQYPQELIPAGYTPKKYLRECVLKGMQVRFAQPPENYFAIKRIIAKELKLIAEMEYEYFFLTIYDIVQFAKQQRILYQGRGSAANSVVCYCLEITAVDPRQISVLFERFISKERNEPPDIDVDFEHERREEVIQYIYQKYGRERTALAATVTTYRFKSALREVGKALGIAEIQLDYFIKNINRRDRGLDWQAQIVELGLASSASQSEKLVNLVEELKGFPRHLSQHVGGFVISAGPLYQLVPVENAAMPERTVIQWDKDDLESLALLKVDVLALGMLTAIRKMFQLVWQHYGRKLSIADITRKQDDANVYRMIQQADTVGVFQIESRAQMSMLPRLKPRNYYDLVIQIAIVRPGPIQGDMVHPFLRRRDGKEPETYPSEEVKAVLKRTRGVPIFQEQVIKLAMVAAGFTGGEADQLRRAMASWKKNGELLKFKSKLISGMMNRGYNYEYAERIFKQICGFGEYGFPESHSASFAILAYVSSWLKYYYPEAFYTGLMNSWPMGFYTPSQLVQDARQHDIKVLPVCINHSNWDHQMEKQSKGYALRLGLRQVKGFSASAAHILLQNRPTQGYKYVNQLKQLTIKSNELQALASADAMHQIEQNRYQTRWALLNRESELPLFNELHEPTQGYQHQPDDIENLLEDYQSTRLTLKQHPIALLQAQGQLGKFTSARELANARHQSIITAIGMVTGRQAPGTASGVTFITLEDHTGNINVIVWRATARAQKQAYLKAHILKVTGVLERGDGGVTHLIAGKLEDQSHLLAQLSSRSRDFH</sequence>
<dbReference type="InterPro" id="IPR004013">
    <property type="entry name" value="PHP_dom"/>
</dbReference>
<dbReference type="SMART" id="SM00481">
    <property type="entry name" value="POLIIIAc"/>
    <property type="match status" value="1"/>
</dbReference>
<dbReference type="PANTHER" id="PTHR32294:SF4">
    <property type="entry name" value="ERROR-PRONE DNA POLYMERASE"/>
    <property type="match status" value="1"/>
</dbReference>
<reference evidence="15" key="1">
    <citation type="submission" date="2023-01" db="EMBL/GenBank/DDBJ databases">
        <title>Complete genome sequence of Planctobacterium marinum strain Dej080120_11.</title>
        <authorList>
            <person name="Ueki S."/>
            <person name="Maruyama F."/>
        </authorList>
    </citation>
    <scope>NUCLEOTIDE SEQUENCE</scope>
    <source>
        <strain evidence="15">Dej080120_11</strain>
    </source>
</reference>
<evidence type="ECO:0000256" key="4">
    <source>
        <dbReference type="ARBA" id="ARBA00017273"/>
    </source>
</evidence>
<name>A0AA48HRI0_9ALTE</name>
<evidence type="ECO:0000256" key="6">
    <source>
        <dbReference type="ARBA" id="ARBA00022679"/>
    </source>
</evidence>
<evidence type="ECO:0000256" key="1">
    <source>
        <dbReference type="ARBA" id="ARBA00004496"/>
    </source>
</evidence>
<keyword evidence="5 13" id="KW-0963">Cytoplasm</keyword>
<dbReference type="EMBL" id="AP027272">
    <property type="protein sequence ID" value="BDX04513.1"/>
    <property type="molecule type" value="Genomic_DNA"/>
</dbReference>
<keyword evidence="8 13" id="KW-0235">DNA replication</keyword>
<dbReference type="RefSeq" id="WP_338290288.1">
    <property type="nucleotide sequence ID" value="NZ_AP027272.1"/>
</dbReference>
<dbReference type="InterPro" id="IPR016195">
    <property type="entry name" value="Pol/histidinol_Pase-like"/>
</dbReference>